<comment type="caution">
    <text evidence="2">The sequence shown here is derived from an EMBL/GenBank/DDBJ whole genome shotgun (WGS) entry which is preliminary data.</text>
</comment>
<protein>
    <submittedName>
        <fullName evidence="2">Uncharacterized protein</fullName>
    </submittedName>
</protein>
<reference evidence="2" key="1">
    <citation type="submission" date="2020-06" db="EMBL/GenBank/DDBJ databases">
        <title>WGS assembly of Ceratodon purpureus strain R40.</title>
        <authorList>
            <person name="Carey S.B."/>
            <person name="Jenkins J."/>
            <person name="Shu S."/>
            <person name="Lovell J.T."/>
            <person name="Sreedasyam A."/>
            <person name="Maumus F."/>
            <person name="Tiley G.P."/>
            <person name="Fernandez-Pozo N."/>
            <person name="Barry K."/>
            <person name="Chen C."/>
            <person name="Wang M."/>
            <person name="Lipzen A."/>
            <person name="Daum C."/>
            <person name="Saski C.A."/>
            <person name="Payton A.C."/>
            <person name="Mcbreen J.C."/>
            <person name="Conrad R.E."/>
            <person name="Kollar L.M."/>
            <person name="Olsson S."/>
            <person name="Huttunen S."/>
            <person name="Landis J.B."/>
            <person name="Wickett N.J."/>
            <person name="Johnson M.G."/>
            <person name="Rensing S.A."/>
            <person name="Grimwood J."/>
            <person name="Schmutz J."/>
            <person name="Mcdaniel S.F."/>
        </authorList>
    </citation>
    <scope>NUCLEOTIDE SEQUENCE</scope>
    <source>
        <strain evidence="2">R40</strain>
    </source>
</reference>
<proteinExistence type="predicted"/>
<organism evidence="2 3">
    <name type="scientific">Ceratodon purpureus</name>
    <name type="common">Fire moss</name>
    <name type="synonym">Dicranum purpureum</name>
    <dbReference type="NCBI Taxonomy" id="3225"/>
    <lineage>
        <taxon>Eukaryota</taxon>
        <taxon>Viridiplantae</taxon>
        <taxon>Streptophyta</taxon>
        <taxon>Embryophyta</taxon>
        <taxon>Bryophyta</taxon>
        <taxon>Bryophytina</taxon>
        <taxon>Bryopsida</taxon>
        <taxon>Dicranidae</taxon>
        <taxon>Pseudoditrichales</taxon>
        <taxon>Ditrichaceae</taxon>
        <taxon>Ceratodon</taxon>
    </lineage>
</organism>
<feature type="signal peptide" evidence="1">
    <location>
        <begin position="1"/>
        <end position="23"/>
    </location>
</feature>
<feature type="chain" id="PRO_5035847066" evidence="1">
    <location>
        <begin position="24"/>
        <end position="51"/>
    </location>
</feature>
<keyword evidence="1" id="KW-0732">Signal</keyword>
<dbReference type="EMBL" id="CM026423">
    <property type="protein sequence ID" value="KAG0585079.1"/>
    <property type="molecule type" value="Genomic_DNA"/>
</dbReference>
<name>A0A8T0IPZ6_CERPU</name>
<evidence type="ECO:0000313" key="2">
    <source>
        <dbReference type="EMBL" id="KAG0585079.1"/>
    </source>
</evidence>
<keyword evidence="3" id="KW-1185">Reference proteome</keyword>
<dbReference type="AlphaFoldDB" id="A0A8T0IPZ6"/>
<evidence type="ECO:0000313" key="3">
    <source>
        <dbReference type="Proteomes" id="UP000822688"/>
    </source>
</evidence>
<accession>A0A8T0IPZ6</accession>
<dbReference type="Proteomes" id="UP000822688">
    <property type="component" value="Chromosome 3"/>
</dbReference>
<sequence length="51" mass="5999">MSMHLQFCYQRLIVMLYSLLVLATHGGSYDGWELREADQLRGGWTCREPYC</sequence>
<gene>
    <name evidence="2" type="ORF">KC19_3G256300</name>
</gene>
<evidence type="ECO:0000256" key="1">
    <source>
        <dbReference type="SAM" id="SignalP"/>
    </source>
</evidence>